<evidence type="ECO:0000313" key="2">
    <source>
        <dbReference type="Proteomes" id="UP000177372"/>
    </source>
</evidence>
<reference evidence="1 2" key="1">
    <citation type="journal article" date="2016" name="Nat. Commun.">
        <title>Thousands of microbial genomes shed light on interconnected biogeochemical processes in an aquifer system.</title>
        <authorList>
            <person name="Anantharaman K."/>
            <person name="Brown C.T."/>
            <person name="Hug L.A."/>
            <person name="Sharon I."/>
            <person name="Castelle C.J."/>
            <person name="Probst A.J."/>
            <person name="Thomas B.C."/>
            <person name="Singh A."/>
            <person name="Wilkins M.J."/>
            <person name="Karaoz U."/>
            <person name="Brodie E.L."/>
            <person name="Williams K.H."/>
            <person name="Hubbard S.S."/>
            <person name="Banfield J.F."/>
        </authorList>
    </citation>
    <scope>NUCLEOTIDE SEQUENCE [LARGE SCALE GENOMIC DNA]</scope>
</reference>
<organism evidence="1 2">
    <name type="scientific">Candidatus Kaiserbacteria bacterium RIFCSPLOWO2_01_FULL_54_13</name>
    <dbReference type="NCBI Taxonomy" id="1798512"/>
    <lineage>
        <taxon>Bacteria</taxon>
        <taxon>Candidatus Kaiseribacteriota</taxon>
    </lineage>
</organism>
<gene>
    <name evidence="1" type="ORF">A3A39_02330</name>
</gene>
<sequence>MSTPANASGAGQGGSLNVGENFNSIAKGTDGDLYMGVSDSSDSYVIKCTGTCTTAGNWSEAGTNPLDTADEDTLMLVPLASGNLLLVNHDVSANVLRSKVWTDSSASWASSWSGIDTAVDENTTYEGDFSVAADPDAAGTVYLAYLDDVGTLDGDDDDIKTGLYTGSWATTTTASVWTNATTSLTNVSIGIAGSTVYVAYASAPSGTAADNSTLVFWATSTPAMTKWTTHIGPPTDNYTSAAITNLNINASSDERLLAAWRAGSVLYGATIVDVVPTSDASYIKLTGAVMFLRDLVIVSSLSKSYGTFVIDHPQRPRTHLLYHSFVESPDVKNVYDGVATLGGNGEAEVELPSYFEALNKDFRYQFFALDQAMPNLYIKQEVKKNRFTIAGGEPNGRVSWQVTGIRHDPYILANPIRVEVPKGPGQVVGKGKCIFEPLCI</sequence>
<dbReference type="AlphaFoldDB" id="A0A1F6F1A3"/>
<dbReference type="EMBL" id="MFLZ01000022">
    <property type="protein sequence ID" value="OGG79639.1"/>
    <property type="molecule type" value="Genomic_DNA"/>
</dbReference>
<evidence type="ECO:0000313" key="1">
    <source>
        <dbReference type="EMBL" id="OGG79639.1"/>
    </source>
</evidence>
<name>A0A1F6F1A3_9BACT</name>
<protein>
    <submittedName>
        <fullName evidence="1">Uncharacterized protein</fullName>
    </submittedName>
</protein>
<accession>A0A1F6F1A3</accession>
<dbReference type="Proteomes" id="UP000177372">
    <property type="component" value="Unassembled WGS sequence"/>
</dbReference>
<proteinExistence type="predicted"/>
<comment type="caution">
    <text evidence="1">The sequence shown here is derived from an EMBL/GenBank/DDBJ whole genome shotgun (WGS) entry which is preliminary data.</text>
</comment>
<dbReference type="STRING" id="1798512.A3A39_02330"/>